<organism evidence="13 14">
    <name type="scientific">Oedothorax gibbosus</name>
    <dbReference type="NCBI Taxonomy" id="931172"/>
    <lineage>
        <taxon>Eukaryota</taxon>
        <taxon>Metazoa</taxon>
        <taxon>Ecdysozoa</taxon>
        <taxon>Arthropoda</taxon>
        <taxon>Chelicerata</taxon>
        <taxon>Arachnida</taxon>
        <taxon>Araneae</taxon>
        <taxon>Araneomorphae</taxon>
        <taxon>Entelegynae</taxon>
        <taxon>Araneoidea</taxon>
        <taxon>Linyphiidae</taxon>
        <taxon>Erigoninae</taxon>
        <taxon>Oedothorax</taxon>
    </lineage>
</organism>
<dbReference type="GO" id="GO:0005886">
    <property type="term" value="C:plasma membrane"/>
    <property type="evidence" value="ECO:0007669"/>
    <property type="project" value="TreeGrafter"/>
</dbReference>
<accession>A0AAV6UGA2</accession>
<feature type="transmembrane region" description="Helical" evidence="11">
    <location>
        <begin position="301"/>
        <end position="324"/>
    </location>
</feature>
<dbReference type="PRINTS" id="PR00237">
    <property type="entry name" value="GPCRRHODOPSN"/>
</dbReference>
<keyword evidence="8 9" id="KW-0807">Transducer</keyword>
<feature type="transmembrane region" description="Helical" evidence="11">
    <location>
        <begin position="84"/>
        <end position="102"/>
    </location>
</feature>
<dbReference type="Gene3D" id="1.20.1070.10">
    <property type="entry name" value="Rhodopsin 7-helix transmembrane proteins"/>
    <property type="match status" value="1"/>
</dbReference>
<comment type="similarity">
    <text evidence="2 9">Belongs to the G-protein coupled receptor 1 family.</text>
</comment>
<keyword evidence="4 11" id="KW-1133">Transmembrane helix</keyword>
<evidence type="ECO:0000256" key="5">
    <source>
        <dbReference type="ARBA" id="ARBA00023040"/>
    </source>
</evidence>
<dbReference type="SUPFAM" id="SSF81321">
    <property type="entry name" value="Family A G protein-coupled receptor-like"/>
    <property type="match status" value="1"/>
</dbReference>
<dbReference type="AlphaFoldDB" id="A0AAV6UGA2"/>
<dbReference type="Pfam" id="PF00001">
    <property type="entry name" value="7tm_1"/>
    <property type="match status" value="1"/>
</dbReference>
<comment type="caution">
    <text evidence="13">The sequence shown here is derived from an EMBL/GenBank/DDBJ whole genome shotgun (WGS) entry which is preliminary data.</text>
</comment>
<evidence type="ECO:0000313" key="14">
    <source>
        <dbReference type="Proteomes" id="UP000827092"/>
    </source>
</evidence>
<feature type="region of interest" description="Disordered" evidence="10">
    <location>
        <begin position="361"/>
        <end position="421"/>
    </location>
</feature>
<keyword evidence="7 9" id="KW-0675">Receptor</keyword>
<dbReference type="GO" id="GO:0042923">
    <property type="term" value="F:neuropeptide binding"/>
    <property type="evidence" value="ECO:0007669"/>
    <property type="project" value="TreeGrafter"/>
</dbReference>
<dbReference type="PANTHER" id="PTHR24235:SF29">
    <property type="entry name" value="GH23382P"/>
    <property type="match status" value="1"/>
</dbReference>
<dbReference type="Proteomes" id="UP000827092">
    <property type="component" value="Unassembled WGS sequence"/>
</dbReference>
<dbReference type="PROSITE" id="PS50262">
    <property type="entry name" value="G_PROTEIN_RECEP_F1_2"/>
    <property type="match status" value="1"/>
</dbReference>
<keyword evidence="5 9" id="KW-0297">G-protein coupled receptor</keyword>
<comment type="subcellular location">
    <subcellularLocation>
        <location evidence="1">Membrane</location>
        <topology evidence="1">Multi-pass membrane protein</topology>
    </subcellularLocation>
</comment>
<gene>
    <name evidence="13" type="ORF">JTE90_002275</name>
</gene>
<evidence type="ECO:0000256" key="9">
    <source>
        <dbReference type="RuleBase" id="RU000688"/>
    </source>
</evidence>
<dbReference type="GO" id="GO:0004983">
    <property type="term" value="F:neuropeptide Y receptor activity"/>
    <property type="evidence" value="ECO:0007669"/>
    <property type="project" value="InterPro"/>
</dbReference>
<keyword evidence="14" id="KW-1185">Reference proteome</keyword>
<evidence type="ECO:0000313" key="13">
    <source>
        <dbReference type="EMBL" id="KAG8182858.1"/>
    </source>
</evidence>
<feature type="transmembrane region" description="Helical" evidence="11">
    <location>
        <begin position="263"/>
        <end position="281"/>
    </location>
</feature>
<evidence type="ECO:0000256" key="4">
    <source>
        <dbReference type="ARBA" id="ARBA00022989"/>
    </source>
</evidence>
<keyword evidence="3 9" id="KW-0812">Transmembrane</keyword>
<evidence type="ECO:0000256" key="2">
    <source>
        <dbReference type="ARBA" id="ARBA00010663"/>
    </source>
</evidence>
<proteinExistence type="inferred from homology"/>
<protein>
    <recommendedName>
        <fullName evidence="12">G-protein coupled receptors family 1 profile domain-containing protein</fullName>
    </recommendedName>
</protein>
<evidence type="ECO:0000256" key="8">
    <source>
        <dbReference type="ARBA" id="ARBA00023224"/>
    </source>
</evidence>
<evidence type="ECO:0000256" key="10">
    <source>
        <dbReference type="SAM" id="MobiDB-lite"/>
    </source>
</evidence>
<dbReference type="GO" id="GO:0043005">
    <property type="term" value="C:neuron projection"/>
    <property type="evidence" value="ECO:0007669"/>
    <property type="project" value="TreeGrafter"/>
</dbReference>
<feature type="compositionally biased region" description="Polar residues" evidence="10">
    <location>
        <begin position="406"/>
        <end position="416"/>
    </location>
</feature>
<reference evidence="13 14" key="1">
    <citation type="journal article" date="2022" name="Nat. Ecol. Evol.">
        <title>A masculinizing supergene underlies an exaggerated male reproductive morph in a spider.</title>
        <authorList>
            <person name="Hendrickx F."/>
            <person name="De Corte Z."/>
            <person name="Sonet G."/>
            <person name="Van Belleghem S.M."/>
            <person name="Kostlbacher S."/>
            <person name="Vangestel C."/>
        </authorList>
    </citation>
    <scope>NUCLEOTIDE SEQUENCE [LARGE SCALE GENOMIC DNA]</scope>
    <source>
        <strain evidence="13">W744_W776</strain>
    </source>
</reference>
<sequence length="453" mass="51573">MNWTADSGEFYDFINITEEVTLTTKRNRTFNWGPVLNTASNISTREIFIIAIYGVVVLISIFGNLLVCNILARSSRMRSSTYIFIANLALSDFLMTVLNIPFNLARILLSNWPFGSFMCSFVPLVQVTSVYVSTFTMTCIAWDRFRIIKNPLKLRLKRSQAIRAMVIVWLLSILLAIPHAVFNRIENVFSYRELIRCRTTYPVNMRSWITLTTAVTQYFLPLTVTGGLYWRIMVKIWSRGVLGVVTEGQMIVQARAKRKTIKMLVLVVILFAICWLPLNVHNLLREFYPSIFMFKSSKPSTISFICHWLAMSSVCYNPFIYCWLNDNFRSGAVQCLLCVKNIGQNLNSSLRSTKSARLSSATAESPHQAVFERSSNSAKEFTAHEDTVENSIRTGSKFRKKGLNGSVRSTKNTRLSSPMAESPPLAVFERSFGSVIEFRTDHDTDENVGEHKV</sequence>
<feature type="transmembrane region" description="Helical" evidence="11">
    <location>
        <begin position="161"/>
        <end position="182"/>
    </location>
</feature>
<evidence type="ECO:0000256" key="3">
    <source>
        <dbReference type="ARBA" id="ARBA00022692"/>
    </source>
</evidence>
<dbReference type="InterPro" id="IPR000611">
    <property type="entry name" value="NPY_rcpt"/>
</dbReference>
<dbReference type="InterPro" id="IPR000276">
    <property type="entry name" value="GPCR_Rhodpsn"/>
</dbReference>
<keyword evidence="6 11" id="KW-0472">Membrane</keyword>
<feature type="transmembrane region" description="Helical" evidence="11">
    <location>
        <begin position="114"/>
        <end position="140"/>
    </location>
</feature>
<evidence type="ECO:0000259" key="12">
    <source>
        <dbReference type="PROSITE" id="PS50262"/>
    </source>
</evidence>
<evidence type="ECO:0000256" key="1">
    <source>
        <dbReference type="ARBA" id="ARBA00004141"/>
    </source>
</evidence>
<dbReference type="EMBL" id="JAFNEN010000444">
    <property type="protein sequence ID" value="KAG8182858.1"/>
    <property type="molecule type" value="Genomic_DNA"/>
</dbReference>
<dbReference type="PRINTS" id="PR01012">
    <property type="entry name" value="NRPEPTIDEYR"/>
</dbReference>
<dbReference type="PANTHER" id="PTHR24235">
    <property type="entry name" value="NEUROPEPTIDE Y RECEPTOR"/>
    <property type="match status" value="1"/>
</dbReference>
<evidence type="ECO:0000256" key="7">
    <source>
        <dbReference type="ARBA" id="ARBA00023170"/>
    </source>
</evidence>
<name>A0AAV6UGA2_9ARAC</name>
<feature type="transmembrane region" description="Helical" evidence="11">
    <location>
        <begin position="208"/>
        <end position="230"/>
    </location>
</feature>
<evidence type="ECO:0000256" key="11">
    <source>
        <dbReference type="SAM" id="Phobius"/>
    </source>
</evidence>
<feature type="domain" description="G-protein coupled receptors family 1 profile" evidence="12">
    <location>
        <begin position="63"/>
        <end position="321"/>
    </location>
</feature>
<dbReference type="PROSITE" id="PS00237">
    <property type="entry name" value="G_PROTEIN_RECEP_F1_1"/>
    <property type="match status" value="1"/>
</dbReference>
<dbReference type="InterPro" id="IPR017452">
    <property type="entry name" value="GPCR_Rhodpsn_7TM"/>
</dbReference>
<evidence type="ECO:0000256" key="6">
    <source>
        <dbReference type="ARBA" id="ARBA00023136"/>
    </source>
</evidence>
<feature type="transmembrane region" description="Helical" evidence="11">
    <location>
        <begin position="47"/>
        <end position="72"/>
    </location>
</feature>